<dbReference type="GO" id="GO:0003677">
    <property type="term" value="F:DNA binding"/>
    <property type="evidence" value="ECO:0007669"/>
    <property type="project" value="UniProtKB-KW"/>
</dbReference>
<reference evidence="5" key="1">
    <citation type="journal article" date="2014" name="Int. J. Syst. Evol. Microbiol.">
        <title>Complete genome sequence of Corynebacterium casei LMG S-19264T (=DSM 44701T), isolated from a smear-ripened cheese.</title>
        <authorList>
            <consortium name="US DOE Joint Genome Institute (JGI-PGF)"/>
            <person name="Walter F."/>
            <person name="Albersmeier A."/>
            <person name="Kalinowski J."/>
            <person name="Ruckert C."/>
        </authorList>
    </citation>
    <scope>NUCLEOTIDE SEQUENCE</scope>
    <source>
        <strain evidence="5">VKM B-1606</strain>
    </source>
</reference>
<dbReference type="Gene3D" id="1.10.10.10">
    <property type="entry name" value="Winged helix-like DNA-binding domain superfamily/Winged helix DNA-binding domain"/>
    <property type="match status" value="1"/>
</dbReference>
<dbReference type="Pfam" id="PF00196">
    <property type="entry name" value="GerE"/>
    <property type="match status" value="1"/>
</dbReference>
<protein>
    <submittedName>
        <fullName evidence="5">Transcriptional activator protein BjaR1</fullName>
    </submittedName>
</protein>
<dbReference type="Proteomes" id="UP001143400">
    <property type="component" value="Unassembled WGS sequence"/>
</dbReference>
<dbReference type="SUPFAM" id="SSF75516">
    <property type="entry name" value="Pheromone-binding domain of LuxR-like quorum-sensing transcription factors"/>
    <property type="match status" value="1"/>
</dbReference>
<keyword evidence="3" id="KW-0804">Transcription</keyword>
<dbReference type="AlphaFoldDB" id="A0A9W6ISP8"/>
<feature type="domain" description="HTH luxR-type" evidence="4">
    <location>
        <begin position="174"/>
        <end position="239"/>
    </location>
</feature>
<keyword evidence="1" id="KW-0805">Transcription regulation</keyword>
<evidence type="ECO:0000259" key="4">
    <source>
        <dbReference type="PROSITE" id="PS50043"/>
    </source>
</evidence>
<dbReference type="PRINTS" id="PR00038">
    <property type="entry name" value="HTHLUXR"/>
</dbReference>
<dbReference type="InterPro" id="IPR005143">
    <property type="entry name" value="TF_LuxR_autoind-bd_dom"/>
</dbReference>
<dbReference type="Pfam" id="PF03472">
    <property type="entry name" value="Autoind_bind"/>
    <property type="match status" value="1"/>
</dbReference>
<evidence type="ECO:0000256" key="2">
    <source>
        <dbReference type="ARBA" id="ARBA00023125"/>
    </source>
</evidence>
<organism evidence="5 6">
    <name type="scientific">Methylopila capsulata</name>
    <dbReference type="NCBI Taxonomy" id="61654"/>
    <lineage>
        <taxon>Bacteria</taxon>
        <taxon>Pseudomonadati</taxon>
        <taxon>Pseudomonadota</taxon>
        <taxon>Alphaproteobacteria</taxon>
        <taxon>Hyphomicrobiales</taxon>
        <taxon>Methylopilaceae</taxon>
        <taxon>Methylopila</taxon>
    </lineage>
</organism>
<dbReference type="SUPFAM" id="SSF46894">
    <property type="entry name" value="C-terminal effector domain of the bipartite response regulators"/>
    <property type="match status" value="1"/>
</dbReference>
<dbReference type="EMBL" id="BSFF01000001">
    <property type="protein sequence ID" value="GLK54525.1"/>
    <property type="molecule type" value="Genomic_DNA"/>
</dbReference>
<evidence type="ECO:0000256" key="1">
    <source>
        <dbReference type="ARBA" id="ARBA00023015"/>
    </source>
</evidence>
<evidence type="ECO:0000256" key="3">
    <source>
        <dbReference type="ARBA" id="ARBA00023163"/>
    </source>
</evidence>
<accession>A0A9W6ISP8</accession>
<reference evidence="5" key="2">
    <citation type="submission" date="2023-01" db="EMBL/GenBank/DDBJ databases">
        <authorList>
            <person name="Sun Q."/>
            <person name="Evtushenko L."/>
        </authorList>
    </citation>
    <scope>NUCLEOTIDE SEQUENCE</scope>
    <source>
        <strain evidence="5">VKM B-1606</strain>
    </source>
</reference>
<keyword evidence="2" id="KW-0238">DNA-binding</keyword>
<dbReference type="PANTHER" id="PTHR44688">
    <property type="entry name" value="DNA-BINDING TRANSCRIPTIONAL ACTIVATOR DEVR_DOSR"/>
    <property type="match status" value="1"/>
</dbReference>
<evidence type="ECO:0000313" key="6">
    <source>
        <dbReference type="Proteomes" id="UP001143400"/>
    </source>
</evidence>
<sequence>MVGFTKVQEAIEAVTQGGTPEDVFRELLKIVEPYGLTNLIAGTMPSPRSTKSKAKQHLWSERHPPGWMERYLQKGYVFDDPVIRRIHGELSAFRWRDAPLSLGIESRQRLIMNEARDFGLRDGLAVPIVLTDGSLGSVSFGGSHVDVPPEAVGAINLIAIYAMGRAVQLRTEAEIGARARLTPREVDALRWAAEGKTLSQIGTCLGISDRTVEHHLKSAAVKLGAANRAHTIAEAFRAGLIT</sequence>
<evidence type="ECO:0000313" key="5">
    <source>
        <dbReference type="EMBL" id="GLK54525.1"/>
    </source>
</evidence>
<dbReference type="PANTHER" id="PTHR44688:SF16">
    <property type="entry name" value="DNA-BINDING TRANSCRIPTIONAL ACTIVATOR DEVR_DOSR"/>
    <property type="match status" value="1"/>
</dbReference>
<dbReference type="InterPro" id="IPR016032">
    <property type="entry name" value="Sig_transdc_resp-reg_C-effctor"/>
</dbReference>
<name>A0A9W6ISP8_9HYPH</name>
<dbReference type="SMART" id="SM00421">
    <property type="entry name" value="HTH_LUXR"/>
    <property type="match status" value="1"/>
</dbReference>
<dbReference type="RefSeq" id="WP_204949901.1">
    <property type="nucleotide sequence ID" value="NZ_BSFF01000001.1"/>
</dbReference>
<dbReference type="Gene3D" id="3.30.450.80">
    <property type="entry name" value="Transcription factor LuxR-like, autoinducer-binding domain"/>
    <property type="match status" value="1"/>
</dbReference>
<proteinExistence type="predicted"/>
<dbReference type="InterPro" id="IPR036693">
    <property type="entry name" value="TF_LuxR_autoind-bd_dom_sf"/>
</dbReference>
<dbReference type="CDD" id="cd06170">
    <property type="entry name" value="LuxR_C_like"/>
    <property type="match status" value="1"/>
</dbReference>
<gene>
    <name evidence="5" type="primary">bjaR1</name>
    <name evidence="5" type="ORF">GCM10008170_05440</name>
</gene>
<dbReference type="InterPro" id="IPR036388">
    <property type="entry name" value="WH-like_DNA-bd_sf"/>
</dbReference>
<comment type="caution">
    <text evidence="5">The sequence shown here is derived from an EMBL/GenBank/DDBJ whole genome shotgun (WGS) entry which is preliminary data.</text>
</comment>
<dbReference type="InterPro" id="IPR000792">
    <property type="entry name" value="Tscrpt_reg_LuxR_C"/>
</dbReference>
<dbReference type="GO" id="GO:0006355">
    <property type="term" value="P:regulation of DNA-templated transcription"/>
    <property type="evidence" value="ECO:0007669"/>
    <property type="project" value="InterPro"/>
</dbReference>
<dbReference type="PROSITE" id="PS50043">
    <property type="entry name" value="HTH_LUXR_2"/>
    <property type="match status" value="1"/>
</dbReference>